<accession>A0A1Z4N2V5</accession>
<name>A0A1Z4N2V5_9CYAN</name>
<reference evidence="1 2" key="1">
    <citation type="submission" date="2017-06" db="EMBL/GenBank/DDBJ databases">
        <title>Genome sequencing of cyanobaciteial culture collection at National Institute for Environmental Studies (NIES).</title>
        <authorList>
            <person name="Hirose Y."/>
            <person name="Shimura Y."/>
            <person name="Fujisawa T."/>
            <person name="Nakamura Y."/>
            <person name="Kawachi M."/>
        </authorList>
    </citation>
    <scope>NUCLEOTIDE SEQUENCE [LARGE SCALE GENOMIC DNA]</scope>
    <source>
        <strain evidence="1 2">NIES-37</strain>
    </source>
</reference>
<keyword evidence="2" id="KW-1185">Reference proteome</keyword>
<evidence type="ECO:0000313" key="2">
    <source>
        <dbReference type="Proteomes" id="UP000218785"/>
    </source>
</evidence>
<gene>
    <name evidence="1" type="ORF">NIES37_39540</name>
</gene>
<evidence type="ECO:0008006" key="3">
    <source>
        <dbReference type="Google" id="ProtNLM"/>
    </source>
</evidence>
<protein>
    <recommendedName>
        <fullName evidence="3">Pb-reticulocyte-binding protein</fullName>
    </recommendedName>
</protein>
<sequence length="81" mass="9499">MIQAIDFEQTFVTHLESFMGKADKFIKVYYTGISEEIHFQEIMLAVKNLALDADLQQIEAEYQMCSERRDLIADCDDSAWW</sequence>
<dbReference type="Proteomes" id="UP000218785">
    <property type="component" value="Chromosome"/>
</dbReference>
<dbReference type="EMBL" id="AP018248">
    <property type="protein sequence ID" value="BAY99971.1"/>
    <property type="molecule type" value="Genomic_DNA"/>
</dbReference>
<proteinExistence type="predicted"/>
<dbReference type="AlphaFoldDB" id="A0A1Z4N2V5"/>
<organism evidence="1 2">
    <name type="scientific">Tolypothrix tenuis PCC 7101</name>
    <dbReference type="NCBI Taxonomy" id="231146"/>
    <lineage>
        <taxon>Bacteria</taxon>
        <taxon>Bacillati</taxon>
        <taxon>Cyanobacteriota</taxon>
        <taxon>Cyanophyceae</taxon>
        <taxon>Nostocales</taxon>
        <taxon>Tolypothrichaceae</taxon>
        <taxon>Tolypothrix</taxon>
    </lineage>
</organism>
<dbReference type="KEGG" id="ttq:NIES37_39540"/>
<evidence type="ECO:0000313" key="1">
    <source>
        <dbReference type="EMBL" id="BAY99971.1"/>
    </source>
</evidence>
<dbReference type="RefSeq" id="WP_096578502.1">
    <property type="nucleotide sequence ID" value="NZ_CAWNJS010000001.1"/>
</dbReference>